<feature type="compositionally biased region" description="Polar residues" evidence="6">
    <location>
        <begin position="641"/>
        <end position="650"/>
    </location>
</feature>
<dbReference type="EMBL" id="JAGRRH010000018">
    <property type="protein sequence ID" value="KAG7351133.1"/>
    <property type="molecule type" value="Genomic_DNA"/>
</dbReference>
<dbReference type="Proteomes" id="UP000693970">
    <property type="component" value="Unassembled WGS sequence"/>
</dbReference>
<reference evidence="10" key="2">
    <citation type="submission" date="2021-04" db="EMBL/GenBank/DDBJ databases">
        <authorList>
            <person name="Podell S."/>
        </authorList>
    </citation>
    <scope>NUCLEOTIDE SEQUENCE</scope>
    <source>
        <strain evidence="10">Hildebrandi</strain>
    </source>
</reference>
<evidence type="ECO:0000256" key="2">
    <source>
        <dbReference type="ARBA" id="ARBA00022741"/>
    </source>
</evidence>
<dbReference type="GO" id="GO:0005737">
    <property type="term" value="C:cytoplasm"/>
    <property type="evidence" value="ECO:0007669"/>
    <property type="project" value="TreeGrafter"/>
</dbReference>
<dbReference type="GO" id="GO:0031510">
    <property type="term" value="C:SUMO activating enzyme complex"/>
    <property type="evidence" value="ECO:0007669"/>
    <property type="project" value="TreeGrafter"/>
</dbReference>
<evidence type="ECO:0000256" key="5">
    <source>
        <dbReference type="PROSITE-ProRule" id="PRU10132"/>
    </source>
</evidence>
<evidence type="ECO:0000313" key="11">
    <source>
        <dbReference type="Proteomes" id="UP000693970"/>
    </source>
</evidence>
<keyword evidence="4" id="KW-0862">Zinc</keyword>
<keyword evidence="2 4" id="KW-0547">Nucleotide-binding</keyword>
<evidence type="ECO:0000259" key="9">
    <source>
        <dbReference type="Pfam" id="PF14732"/>
    </source>
</evidence>
<dbReference type="Pfam" id="PF14732">
    <property type="entry name" value="UAE_UbL"/>
    <property type="match status" value="1"/>
</dbReference>
<dbReference type="InterPro" id="IPR000594">
    <property type="entry name" value="ThiF_NAD_FAD-bd"/>
</dbReference>
<feature type="domain" description="Ubiquitin-activating enzyme SCCH" evidence="8">
    <location>
        <begin position="316"/>
        <end position="378"/>
    </location>
</feature>
<reference evidence="10" key="1">
    <citation type="journal article" date="2021" name="Sci. Rep.">
        <title>Diploid genomic architecture of Nitzschia inconspicua, an elite biomass production diatom.</title>
        <authorList>
            <person name="Oliver A."/>
            <person name="Podell S."/>
            <person name="Pinowska A."/>
            <person name="Traller J.C."/>
            <person name="Smith S.R."/>
            <person name="McClure R."/>
            <person name="Beliaev A."/>
            <person name="Bohutskyi P."/>
            <person name="Hill E.A."/>
            <person name="Rabines A."/>
            <person name="Zheng H."/>
            <person name="Allen L.Z."/>
            <person name="Kuo A."/>
            <person name="Grigoriev I.V."/>
            <person name="Allen A.E."/>
            <person name="Hazlebeck D."/>
            <person name="Allen E.E."/>
        </authorList>
    </citation>
    <scope>NUCLEOTIDE SEQUENCE</scope>
    <source>
        <strain evidence="10">Hildebrandi</strain>
    </source>
</reference>
<dbReference type="InterPro" id="IPR045886">
    <property type="entry name" value="ThiF/MoeB/HesA"/>
</dbReference>
<comment type="caution">
    <text evidence="10">The sequence shown here is derived from an EMBL/GenBank/DDBJ whole genome shotgun (WGS) entry which is preliminary data.</text>
</comment>
<evidence type="ECO:0000256" key="4">
    <source>
        <dbReference type="PIRNR" id="PIRNR039133"/>
    </source>
</evidence>
<name>A0A9K3PKY4_9STRA</name>
<comment type="similarity">
    <text evidence="1 4">Belongs to the ubiquitin-activating E1 family.</text>
</comment>
<dbReference type="AlphaFoldDB" id="A0A9K3PKY4"/>
<keyword evidence="4" id="KW-0833">Ubl conjugation pathway</keyword>
<dbReference type="PANTHER" id="PTHR10953:SF5">
    <property type="entry name" value="SUMO-ACTIVATING ENZYME SUBUNIT 2"/>
    <property type="match status" value="1"/>
</dbReference>
<feature type="compositionally biased region" description="Acidic residues" evidence="6">
    <location>
        <begin position="603"/>
        <end position="617"/>
    </location>
</feature>
<dbReference type="GO" id="GO:0019948">
    <property type="term" value="F:SUMO activating enzyme activity"/>
    <property type="evidence" value="ECO:0007669"/>
    <property type="project" value="TreeGrafter"/>
</dbReference>
<dbReference type="Pfam" id="PF00899">
    <property type="entry name" value="ThiF"/>
    <property type="match status" value="1"/>
</dbReference>
<evidence type="ECO:0000256" key="3">
    <source>
        <dbReference type="ARBA" id="ARBA00022840"/>
    </source>
</evidence>
<evidence type="ECO:0000256" key="6">
    <source>
        <dbReference type="SAM" id="MobiDB-lite"/>
    </source>
</evidence>
<dbReference type="InterPro" id="IPR028077">
    <property type="entry name" value="UAE_UbL_dom"/>
</dbReference>
<protein>
    <recommendedName>
        <fullName evidence="4">SUMO-activating enzyme subunit</fullName>
    </recommendedName>
</protein>
<dbReference type="Pfam" id="PF10585">
    <property type="entry name" value="UBA_E1_SCCH"/>
    <property type="match status" value="1"/>
</dbReference>
<organism evidence="10 11">
    <name type="scientific">Nitzschia inconspicua</name>
    <dbReference type="NCBI Taxonomy" id="303405"/>
    <lineage>
        <taxon>Eukaryota</taxon>
        <taxon>Sar</taxon>
        <taxon>Stramenopiles</taxon>
        <taxon>Ochrophyta</taxon>
        <taxon>Bacillariophyta</taxon>
        <taxon>Bacillariophyceae</taxon>
        <taxon>Bacillariophycidae</taxon>
        <taxon>Bacillariales</taxon>
        <taxon>Bacillariaceae</taxon>
        <taxon>Nitzschia</taxon>
    </lineage>
</organism>
<dbReference type="InterPro" id="IPR019572">
    <property type="entry name" value="UBA_E1_SCCH"/>
</dbReference>
<evidence type="ECO:0000259" key="7">
    <source>
        <dbReference type="Pfam" id="PF00899"/>
    </source>
</evidence>
<feature type="region of interest" description="Disordered" evidence="6">
    <location>
        <begin position="581"/>
        <end position="650"/>
    </location>
</feature>
<gene>
    <name evidence="10" type="ORF">IV203_010493</name>
</gene>
<feature type="active site" description="Glycyl thioester intermediate" evidence="5">
    <location>
        <position position="204"/>
    </location>
</feature>
<dbReference type="OrthoDB" id="10255449at2759"/>
<keyword evidence="3 4" id="KW-0067">ATP-binding</keyword>
<feature type="compositionally biased region" description="Low complexity" evidence="6">
    <location>
        <begin position="589"/>
        <end position="600"/>
    </location>
</feature>
<evidence type="ECO:0000256" key="1">
    <source>
        <dbReference type="ARBA" id="ARBA00005673"/>
    </source>
</evidence>
<dbReference type="PANTHER" id="PTHR10953">
    <property type="entry name" value="UBIQUITIN-ACTIVATING ENZYME E1"/>
    <property type="match status" value="1"/>
</dbReference>
<dbReference type="InterPro" id="IPR030661">
    <property type="entry name" value="Uba2"/>
</dbReference>
<comment type="subunit">
    <text evidence="4">Heterodimer.</text>
</comment>
<keyword evidence="4" id="KW-0479">Metal-binding</keyword>
<dbReference type="GO" id="GO:0005524">
    <property type="term" value="F:ATP binding"/>
    <property type="evidence" value="ECO:0007669"/>
    <property type="project" value="UniProtKB-KW"/>
</dbReference>
<accession>A0A9K3PKY4</accession>
<sequence length="650" mass="71562">MTNPLAGLEKTVGKDMLHKIQTSNILCVGAGGIGCELLKDLALSGFRRVQVIDLDTIDVSNLNRQLLFRSQHVGMAKCIVACQVATEMVPPLSVNEEENDSANGSSNGNSSNLPKVTYQAHHGNVCDTSKFNVPFVKQFDLVLNALDNVEARRRVNRLCLAANIPLIEAGTTGYLGQVTVIHKGSGVACYECKTQETQKVYPICTIRSTPSMPVHTIVWAKELYKLLFHSKVEESMLFEDPASDEPSTYMDGVFQLRKQLANSTLDPKTSQQVLQDLYATEIQKQLDMDRYKAAKKTPTCLDLTMLENGMQRSAPTTTTEIWSLEDSVAALAACIQQASQTPKNELLQEFDKDDDLAMRFVTAASNLRSSVFGIEPLQSLYSAKGIAGNIIPAIATTNAICAGLQILQAFKILKQQLLLEQQQKDRSELQLGKTCLYVNCIRNRTRNGLYLTASALEDPNPNCFVCKNAMIPLALNVEEWTLQGFLERIVKKRLGFQEPTLMLQGDFIWEEGDGAEDDYQVNLPKKLTALPCGGIQHGTVLEIDDNSQNLSIQVSVTHQDVWEGDEVPDFPFLVGNMPVKKKEEEKPTSSESASAAAVAKPTDDDDDVVEIIDEDEVTASGGERKRPAEDGGDKPAKKQKTTSQEVIEID</sequence>
<dbReference type="GO" id="GO:0016925">
    <property type="term" value="P:protein sumoylation"/>
    <property type="evidence" value="ECO:0007669"/>
    <property type="project" value="TreeGrafter"/>
</dbReference>
<evidence type="ECO:0000259" key="8">
    <source>
        <dbReference type="Pfam" id="PF10585"/>
    </source>
</evidence>
<comment type="pathway">
    <text evidence="4">Protein modification; protein sumoylation.</text>
</comment>
<dbReference type="PROSITE" id="PS00865">
    <property type="entry name" value="UBIQUITIN_ACTIVAT_2"/>
    <property type="match status" value="1"/>
</dbReference>
<evidence type="ECO:0000313" key="10">
    <source>
        <dbReference type="EMBL" id="KAG7351133.1"/>
    </source>
</evidence>
<dbReference type="PIRSF" id="PIRSF039133">
    <property type="entry name" value="SUMO_E1B"/>
    <property type="match status" value="1"/>
</dbReference>
<feature type="compositionally biased region" description="Basic and acidic residues" evidence="6">
    <location>
        <begin position="622"/>
        <end position="636"/>
    </location>
</feature>
<keyword evidence="11" id="KW-1185">Reference proteome</keyword>
<feature type="domain" description="Ubiquitin/SUMO-activating enzyme ubiquitin-like" evidence="9">
    <location>
        <begin position="473"/>
        <end position="563"/>
    </location>
</feature>
<dbReference type="InterPro" id="IPR033127">
    <property type="entry name" value="UBQ-activ_enz_E1_Cys_AS"/>
</dbReference>
<proteinExistence type="inferred from homology"/>
<feature type="domain" description="THIF-type NAD/FAD binding fold" evidence="7">
    <location>
        <begin position="11"/>
        <end position="420"/>
    </location>
</feature>